<evidence type="ECO:0000256" key="2">
    <source>
        <dbReference type="ARBA" id="ARBA00023015"/>
    </source>
</evidence>
<gene>
    <name evidence="6" type="ORF">GTP23_00220</name>
</gene>
<evidence type="ECO:0000256" key="1">
    <source>
        <dbReference type="ARBA" id="ARBA00009437"/>
    </source>
</evidence>
<dbReference type="GO" id="GO:0043565">
    <property type="term" value="F:sequence-specific DNA binding"/>
    <property type="evidence" value="ECO:0007669"/>
    <property type="project" value="TreeGrafter"/>
</dbReference>
<keyword evidence="7" id="KW-1185">Reference proteome</keyword>
<comment type="caution">
    <text evidence="6">The sequence shown here is derived from an EMBL/GenBank/DDBJ whole genome shotgun (WGS) entry which is preliminary data.</text>
</comment>
<name>A0A845HRH6_9BURK</name>
<dbReference type="Pfam" id="PF03466">
    <property type="entry name" value="LysR_substrate"/>
    <property type="match status" value="1"/>
</dbReference>
<dbReference type="EMBL" id="WWCL01000001">
    <property type="protein sequence ID" value="MYN43489.1"/>
    <property type="molecule type" value="Genomic_DNA"/>
</dbReference>
<evidence type="ECO:0000259" key="5">
    <source>
        <dbReference type="PROSITE" id="PS50931"/>
    </source>
</evidence>
<dbReference type="InterPro" id="IPR058163">
    <property type="entry name" value="LysR-type_TF_proteobact-type"/>
</dbReference>
<keyword evidence="3" id="KW-0238">DNA-binding</keyword>
<dbReference type="InterPro" id="IPR036390">
    <property type="entry name" value="WH_DNA-bd_sf"/>
</dbReference>
<dbReference type="SUPFAM" id="SSF53850">
    <property type="entry name" value="Periplasmic binding protein-like II"/>
    <property type="match status" value="1"/>
</dbReference>
<comment type="similarity">
    <text evidence="1">Belongs to the LysR transcriptional regulatory family.</text>
</comment>
<dbReference type="Pfam" id="PF00126">
    <property type="entry name" value="HTH_1"/>
    <property type="match status" value="1"/>
</dbReference>
<accession>A0A845HRH6</accession>
<dbReference type="InterPro" id="IPR036388">
    <property type="entry name" value="WH-like_DNA-bd_sf"/>
</dbReference>
<sequence>MNKLPEWTDLRYFLELARAGTLTGAARRLAVDHTTVARRIQRLEHEFGTPLFDHRREGYELTEQGRALVPHAELMETAAMSALEQLAGKMQGARGVVRLGSPELLGSVLVAPRVQELVTVNPELHLDLLLLPRFANLANREADLSITLDAPETGRYMVTRLSCFRYYLFGSRSYLAKFAPITRKEDLAEHLFIDYVQTQLMSTGLNYLDEIGIVPKRRFCATGMLAQCEAANAGIGLVMAPPYAARKYPDLLPVLPDIVYAHRTLWLVAPSDLYGQKRVRTVWDWLRATVESQKDQLFLPSHYTQQMIEPRMEPVAINV</sequence>
<evidence type="ECO:0000256" key="3">
    <source>
        <dbReference type="ARBA" id="ARBA00023125"/>
    </source>
</evidence>
<dbReference type="PANTHER" id="PTHR30537">
    <property type="entry name" value="HTH-TYPE TRANSCRIPTIONAL REGULATOR"/>
    <property type="match status" value="1"/>
</dbReference>
<organism evidence="6 7">
    <name type="scientific">Duganella fentianensis</name>
    <dbReference type="NCBI Taxonomy" id="2692177"/>
    <lineage>
        <taxon>Bacteria</taxon>
        <taxon>Pseudomonadati</taxon>
        <taxon>Pseudomonadota</taxon>
        <taxon>Betaproteobacteria</taxon>
        <taxon>Burkholderiales</taxon>
        <taxon>Oxalobacteraceae</taxon>
        <taxon>Telluria group</taxon>
        <taxon>Duganella</taxon>
    </lineage>
</organism>
<evidence type="ECO:0000256" key="4">
    <source>
        <dbReference type="ARBA" id="ARBA00023163"/>
    </source>
</evidence>
<evidence type="ECO:0000313" key="6">
    <source>
        <dbReference type="EMBL" id="MYN43489.1"/>
    </source>
</evidence>
<dbReference type="SUPFAM" id="SSF46785">
    <property type="entry name" value="Winged helix' DNA-binding domain"/>
    <property type="match status" value="1"/>
</dbReference>
<dbReference type="GO" id="GO:0006351">
    <property type="term" value="P:DNA-templated transcription"/>
    <property type="evidence" value="ECO:0007669"/>
    <property type="project" value="TreeGrafter"/>
</dbReference>
<dbReference type="AlphaFoldDB" id="A0A845HRH6"/>
<dbReference type="GO" id="GO:0003700">
    <property type="term" value="F:DNA-binding transcription factor activity"/>
    <property type="evidence" value="ECO:0007669"/>
    <property type="project" value="InterPro"/>
</dbReference>
<reference evidence="6" key="1">
    <citation type="submission" date="2019-12" db="EMBL/GenBank/DDBJ databases">
        <title>Novel species isolated from a subtropical stream in China.</title>
        <authorList>
            <person name="Lu H."/>
        </authorList>
    </citation>
    <scope>NUCLEOTIDE SEQUENCE [LARGE SCALE GENOMIC DNA]</scope>
    <source>
        <strain evidence="6">FT93W</strain>
    </source>
</reference>
<dbReference type="Gene3D" id="3.40.190.290">
    <property type="match status" value="1"/>
</dbReference>
<proteinExistence type="inferred from homology"/>
<dbReference type="PROSITE" id="PS50931">
    <property type="entry name" value="HTH_LYSR"/>
    <property type="match status" value="1"/>
</dbReference>
<dbReference type="Proteomes" id="UP000444316">
    <property type="component" value="Unassembled WGS sequence"/>
</dbReference>
<dbReference type="InterPro" id="IPR005119">
    <property type="entry name" value="LysR_subst-bd"/>
</dbReference>
<feature type="domain" description="HTH lysR-type" evidence="5">
    <location>
        <begin position="5"/>
        <end position="62"/>
    </location>
</feature>
<keyword evidence="4" id="KW-0804">Transcription</keyword>
<evidence type="ECO:0000313" key="7">
    <source>
        <dbReference type="Proteomes" id="UP000444316"/>
    </source>
</evidence>
<dbReference type="InterPro" id="IPR000847">
    <property type="entry name" value="LysR_HTH_N"/>
</dbReference>
<dbReference type="Gene3D" id="1.10.10.10">
    <property type="entry name" value="Winged helix-like DNA-binding domain superfamily/Winged helix DNA-binding domain"/>
    <property type="match status" value="1"/>
</dbReference>
<dbReference type="PANTHER" id="PTHR30537:SF3">
    <property type="entry name" value="TRANSCRIPTIONAL REGULATORY PROTEIN"/>
    <property type="match status" value="1"/>
</dbReference>
<dbReference type="RefSeq" id="WP_161033370.1">
    <property type="nucleotide sequence ID" value="NZ_WWCL01000001.1"/>
</dbReference>
<keyword evidence="2" id="KW-0805">Transcription regulation</keyword>
<protein>
    <submittedName>
        <fullName evidence="6">LysR family transcriptional regulator</fullName>
    </submittedName>
</protein>